<evidence type="ECO:0000259" key="4">
    <source>
        <dbReference type="Pfam" id="PF08545"/>
    </source>
</evidence>
<dbReference type="GO" id="GO:0044550">
    <property type="term" value="P:secondary metabolite biosynthetic process"/>
    <property type="evidence" value="ECO:0007669"/>
    <property type="project" value="TreeGrafter"/>
</dbReference>
<evidence type="ECO:0000313" key="5">
    <source>
        <dbReference type="EMBL" id="ANZ45267.1"/>
    </source>
</evidence>
<gene>
    <name evidence="5" type="ORF">BED41_09405</name>
</gene>
<feature type="domain" description="Beta-ketoacyl-[acyl-carrier-protein] synthase III N-terminal" evidence="4">
    <location>
        <begin position="104"/>
        <end position="181"/>
    </location>
</feature>
<dbReference type="KEGG" id="cpor:BED41_09405"/>
<dbReference type="GeneID" id="83058063"/>
<dbReference type="OrthoDB" id="9815506at2"/>
<dbReference type="Gene3D" id="3.40.47.10">
    <property type="match status" value="1"/>
</dbReference>
<dbReference type="AlphaFoldDB" id="A0A1B2I5P1"/>
<dbReference type="GO" id="GO:0004315">
    <property type="term" value="F:3-oxoacyl-[acyl-carrier-protein] synthase activity"/>
    <property type="evidence" value="ECO:0007669"/>
    <property type="project" value="InterPro"/>
</dbReference>
<dbReference type="Pfam" id="PF08545">
    <property type="entry name" value="ACP_syn_III"/>
    <property type="match status" value="1"/>
</dbReference>
<keyword evidence="1" id="KW-0808">Transferase</keyword>
<reference evidence="5" key="1">
    <citation type="submission" date="2016-08" db="EMBL/GenBank/DDBJ databases">
        <title>Complete genome of Cloacibacillus porcorum.</title>
        <authorList>
            <person name="Looft T."/>
            <person name="Bayles D.O."/>
            <person name="Alt D.P."/>
        </authorList>
    </citation>
    <scope>NUCLEOTIDE SEQUENCE [LARGE SCALE GENOMIC DNA]</scope>
    <source>
        <strain evidence="5">CL-84</strain>
    </source>
</reference>
<dbReference type="EMBL" id="CP016757">
    <property type="protein sequence ID" value="ANZ45267.1"/>
    <property type="molecule type" value="Genomic_DNA"/>
</dbReference>
<sequence>MLISYYLPSNNLTNDTLETLYAAPSWTASKIYRKTGIKSRPIAGTELVSDMAVKAAQNLFDEYNISPQDIDFVLLCTQSPDYFLPTTACLVQERLGIPTTSGAFDYNLGCSGYIYGLATAKGLLCAGIAKNILLITAETYTKHINPLDRSTRTVFGDAAAATYLTIEDIDLIGNFVLGTDGKGAQNLIVPAGGMARTRDDQTAVEHEDASGNIRSDNDLYMNGPEIYAFTLRAVPGLVSEILTKNSLTMEDIDYVILHQANRLVLTSLRDKLEIAEEKFCIDVEELGNTVSSTVPIAIKRALKREPEKLHPGAKILIAGFGVGYSWGGTVVTL</sequence>
<dbReference type="InterPro" id="IPR016039">
    <property type="entry name" value="Thiolase-like"/>
</dbReference>
<evidence type="ECO:0000259" key="3">
    <source>
        <dbReference type="Pfam" id="PF08541"/>
    </source>
</evidence>
<dbReference type="Pfam" id="PF08541">
    <property type="entry name" value="ACP_syn_III_C"/>
    <property type="match status" value="1"/>
</dbReference>
<keyword evidence="6" id="KW-1185">Reference proteome</keyword>
<evidence type="ECO:0000313" key="6">
    <source>
        <dbReference type="Proteomes" id="UP000093044"/>
    </source>
</evidence>
<name>A0A1B2I5P1_9BACT</name>
<dbReference type="PANTHER" id="PTHR34069:SF2">
    <property type="entry name" value="BETA-KETOACYL-[ACYL-CARRIER-PROTEIN] SYNTHASE III"/>
    <property type="match status" value="1"/>
</dbReference>
<dbReference type="SUPFAM" id="SSF53901">
    <property type="entry name" value="Thiolase-like"/>
    <property type="match status" value="1"/>
</dbReference>
<dbReference type="InterPro" id="IPR013747">
    <property type="entry name" value="ACP_syn_III_C"/>
</dbReference>
<feature type="domain" description="Beta-ketoacyl-[acyl-carrier-protein] synthase III C-terminal" evidence="3">
    <location>
        <begin position="242"/>
        <end position="332"/>
    </location>
</feature>
<dbReference type="CDD" id="cd00830">
    <property type="entry name" value="KAS_III"/>
    <property type="match status" value="1"/>
</dbReference>
<proteinExistence type="predicted"/>
<dbReference type="PANTHER" id="PTHR34069">
    <property type="entry name" value="3-OXOACYL-[ACYL-CARRIER-PROTEIN] SYNTHASE 3"/>
    <property type="match status" value="1"/>
</dbReference>
<evidence type="ECO:0000256" key="1">
    <source>
        <dbReference type="ARBA" id="ARBA00022679"/>
    </source>
</evidence>
<dbReference type="STRING" id="1197717.BED41_09405"/>
<dbReference type="Proteomes" id="UP000093044">
    <property type="component" value="Chromosome"/>
</dbReference>
<protein>
    <submittedName>
        <fullName evidence="5">3-oxoacyl-ACP synthase</fullName>
    </submittedName>
</protein>
<dbReference type="RefSeq" id="WP_066745237.1">
    <property type="nucleotide sequence ID" value="NZ_CP016757.1"/>
</dbReference>
<accession>A0A1B2I5P1</accession>
<dbReference type="NCBIfam" id="NF006829">
    <property type="entry name" value="PRK09352.1"/>
    <property type="match status" value="1"/>
</dbReference>
<evidence type="ECO:0000256" key="2">
    <source>
        <dbReference type="ARBA" id="ARBA00023315"/>
    </source>
</evidence>
<keyword evidence="2" id="KW-0012">Acyltransferase</keyword>
<dbReference type="InterPro" id="IPR013751">
    <property type="entry name" value="ACP_syn_III_N"/>
</dbReference>
<organism evidence="5 6">
    <name type="scientific">Cloacibacillus porcorum</name>
    <dbReference type="NCBI Taxonomy" id="1197717"/>
    <lineage>
        <taxon>Bacteria</taxon>
        <taxon>Thermotogati</taxon>
        <taxon>Synergistota</taxon>
        <taxon>Synergistia</taxon>
        <taxon>Synergistales</taxon>
        <taxon>Synergistaceae</taxon>
        <taxon>Cloacibacillus</taxon>
    </lineage>
</organism>
<dbReference type="GO" id="GO:0006633">
    <property type="term" value="P:fatty acid biosynthetic process"/>
    <property type="evidence" value="ECO:0007669"/>
    <property type="project" value="InterPro"/>
</dbReference>